<reference evidence="2" key="1">
    <citation type="submission" date="2023-10" db="EMBL/GenBank/DDBJ databases">
        <authorList>
            <person name="Chen Y."/>
            <person name="Shah S."/>
            <person name="Dougan E. K."/>
            <person name="Thang M."/>
            <person name="Chan C."/>
        </authorList>
    </citation>
    <scope>NUCLEOTIDE SEQUENCE [LARGE SCALE GENOMIC DNA]</scope>
</reference>
<sequence>MGHRPPAPELPADLQARALLGSDVRSLCAAAAAARAWAAALGGLGAGAAEVWRCALTAPQTPDDEPGTYTSGASEGGAGTACRQIVGHGSFRSSRIERISASSR</sequence>
<keyword evidence="3" id="KW-1185">Reference proteome</keyword>
<evidence type="ECO:0000313" key="3">
    <source>
        <dbReference type="Proteomes" id="UP001189429"/>
    </source>
</evidence>
<evidence type="ECO:0000256" key="1">
    <source>
        <dbReference type="SAM" id="MobiDB-lite"/>
    </source>
</evidence>
<evidence type="ECO:0000313" key="2">
    <source>
        <dbReference type="EMBL" id="CAK0847899.1"/>
    </source>
</evidence>
<feature type="non-terminal residue" evidence="2">
    <location>
        <position position="104"/>
    </location>
</feature>
<gene>
    <name evidence="2" type="ORF">PCOR1329_LOCUS40984</name>
</gene>
<organism evidence="2 3">
    <name type="scientific">Prorocentrum cordatum</name>
    <dbReference type="NCBI Taxonomy" id="2364126"/>
    <lineage>
        <taxon>Eukaryota</taxon>
        <taxon>Sar</taxon>
        <taxon>Alveolata</taxon>
        <taxon>Dinophyceae</taxon>
        <taxon>Prorocentrales</taxon>
        <taxon>Prorocentraceae</taxon>
        <taxon>Prorocentrum</taxon>
    </lineage>
</organism>
<dbReference type="EMBL" id="CAUYUJ010014939">
    <property type="protein sequence ID" value="CAK0847899.1"/>
    <property type="molecule type" value="Genomic_DNA"/>
</dbReference>
<proteinExistence type="predicted"/>
<dbReference type="Proteomes" id="UP001189429">
    <property type="component" value="Unassembled WGS sequence"/>
</dbReference>
<feature type="region of interest" description="Disordered" evidence="1">
    <location>
        <begin position="58"/>
        <end position="77"/>
    </location>
</feature>
<protein>
    <submittedName>
        <fullName evidence="2">Uncharacterized protein</fullName>
    </submittedName>
</protein>
<accession>A0ABN9TP91</accession>
<name>A0ABN9TP91_9DINO</name>
<comment type="caution">
    <text evidence="2">The sequence shown here is derived from an EMBL/GenBank/DDBJ whole genome shotgun (WGS) entry which is preliminary data.</text>
</comment>